<dbReference type="InterPro" id="IPR011658">
    <property type="entry name" value="PA14_dom"/>
</dbReference>
<dbReference type="InterPro" id="IPR037524">
    <property type="entry name" value="PA14/GLEYA"/>
</dbReference>
<evidence type="ECO:0000256" key="3">
    <source>
        <dbReference type="SAM" id="SignalP"/>
    </source>
</evidence>
<dbReference type="AlphaFoldDB" id="A0A841J6T8"/>
<dbReference type="Pfam" id="PF00756">
    <property type="entry name" value="Esterase"/>
    <property type="match status" value="1"/>
</dbReference>
<comment type="caution">
    <text evidence="5">The sequence shown here is derived from an EMBL/GenBank/DDBJ whole genome shotgun (WGS) entry which is preliminary data.</text>
</comment>
<dbReference type="Pfam" id="PF07691">
    <property type="entry name" value="PA14"/>
    <property type="match status" value="1"/>
</dbReference>
<dbReference type="Gene3D" id="3.40.50.1820">
    <property type="entry name" value="alpha/beta hydrolase"/>
    <property type="match status" value="1"/>
</dbReference>
<dbReference type="PANTHER" id="PTHR40841">
    <property type="entry name" value="SIDEROPHORE TRIACETYLFUSARININE C ESTERASE"/>
    <property type="match status" value="1"/>
</dbReference>
<dbReference type="RefSeq" id="WP_183585007.1">
    <property type="nucleotide sequence ID" value="NZ_JACHCA010000001.1"/>
</dbReference>
<evidence type="ECO:0000256" key="2">
    <source>
        <dbReference type="ARBA" id="ARBA00022801"/>
    </source>
</evidence>
<proteinExistence type="inferred from homology"/>
<feature type="signal peptide" evidence="3">
    <location>
        <begin position="1"/>
        <end position="21"/>
    </location>
</feature>
<evidence type="ECO:0000313" key="6">
    <source>
        <dbReference type="Proteomes" id="UP000548326"/>
    </source>
</evidence>
<feature type="domain" description="PA14" evidence="4">
    <location>
        <begin position="363"/>
        <end position="497"/>
    </location>
</feature>
<evidence type="ECO:0000256" key="1">
    <source>
        <dbReference type="ARBA" id="ARBA00005622"/>
    </source>
</evidence>
<protein>
    <submittedName>
        <fullName evidence="5">Putative alpha/beta superfamily hydrolase</fullName>
    </submittedName>
</protein>
<reference evidence="5 6" key="1">
    <citation type="submission" date="2020-08" db="EMBL/GenBank/DDBJ databases">
        <title>Genomic Encyclopedia of Type Strains, Phase IV (KMG-V): Genome sequencing to study the core and pangenomes of soil and plant-associated prokaryotes.</title>
        <authorList>
            <person name="Whitman W."/>
        </authorList>
    </citation>
    <scope>NUCLEOTIDE SEQUENCE [LARGE SCALE GENOMIC DNA]</scope>
    <source>
        <strain evidence="5 6">MP601</strain>
    </source>
</reference>
<dbReference type="EMBL" id="JACHCA010000001">
    <property type="protein sequence ID" value="MBB6126062.1"/>
    <property type="molecule type" value="Genomic_DNA"/>
</dbReference>
<dbReference type="InterPro" id="IPR000801">
    <property type="entry name" value="Esterase-like"/>
</dbReference>
<evidence type="ECO:0000259" key="4">
    <source>
        <dbReference type="PROSITE" id="PS51820"/>
    </source>
</evidence>
<dbReference type="InterPro" id="IPR029058">
    <property type="entry name" value="AB_hydrolase_fold"/>
</dbReference>
<dbReference type="InterPro" id="IPR052558">
    <property type="entry name" value="Siderophore_Hydrolase_D"/>
</dbReference>
<organism evidence="5 6">
    <name type="scientific">Mucilaginibacter lappiensis</name>
    <dbReference type="NCBI Taxonomy" id="354630"/>
    <lineage>
        <taxon>Bacteria</taxon>
        <taxon>Pseudomonadati</taxon>
        <taxon>Bacteroidota</taxon>
        <taxon>Sphingobacteriia</taxon>
        <taxon>Sphingobacteriales</taxon>
        <taxon>Sphingobacteriaceae</taxon>
        <taxon>Mucilaginibacter</taxon>
    </lineage>
</organism>
<comment type="similarity">
    <text evidence="1">Belongs to the esterase D family.</text>
</comment>
<dbReference type="SMART" id="SM00758">
    <property type="entry name" value="PA14"/>
    <property type="match status" value="1"/>
</dbReference>
<dbReference type="Gene3D" id="3.90.182.10">
    <property type="entry name" value="Toxin - Anthrax Protective Antigen,domain 1"/>
    <property type="match status" value="1"/>
</dbReference>
<dbReference type="Proteomes" id="UP000548326">
    <property type="component" value="Unassembled WGS sequence"/>
</dbReference>
<evidence type="ECO:0000313" key="5">
    <source>
        <dbReference type="EMBL" id="MBB6126062.1"/>
    </source>
</evidence>
<feature type="chain" id="PRO_5032962334" evidence="3">
    <location>
        <begin position="22"/>
        <end position="503"/>
    </location>
</feature>
<dbReference type="SUPFAM" id="SSF56988">
    <property type="entry name" value="Anthrax protective antigen"/>
    <property type="match status" value="1"/>
</dbReference>
<gene>
    <name evidence="5" type="ORF">HDF22_000163</name>
</gene>
<keyword evidence="3" id="KW-0732">Signal</keyword>
<keyword evidence="2 5" id="KW-0378">Hydrolase</keyword>
<accession>A0A841J6T8</accession>
<dbReference type="PROSITE" id="PS51820">
    <property type="entry name" value="PA14"/>
    <property type="match status" value="1"/>
</dbReference>
<dbReference type="SUPFAM" id="SSF53474">
    <property type="entry name" value="alpha/beta-Hydrolases"/>
    <property type="match status" value="1"/>
</dbReference>
<sequence length="503" mass="56999">MKKPIILLSVLLICLTSSALAQLKPLNIIRDSIYSNILKEKRSIEIVLPEAYSDTAAAKYDAIYITDGEWNTQMVGNIERFLEIQFIPANIMVSLPNTMLQGQNMRGRDLTPTRTDYDPQSGGAARYIAFIKTELMPYINKKYRTTGMNTYYGGSLGGLFGMYTLIKEPRLFQSYLLADPSFWWDKDYLPRLVRDSIGKIDLNNTTLLITGREGESAKEQRVNIMDSIIQKAAPVGFHHKLMLYNDETHNSMIFRTMYDGLKLTYHGYSKEGLSFYPAGGVLMKDKPFKMRFQGDFVKELHYTTDGSVPTMASPKMDGNDLTLNNITQLNLKELTYRPGYEQQGSANFTIGNALPAGTQLKNFTSGGWNYAYYEGNWNTLPDFKKLKPLKKGWAGKDFDLTKLPKQQNFACVFSGQLEITQAGYYIFGLRGDCESRMYINNQLILTQQTAGIKSYLLPLQKGFYSMKVEYLEKHGKPSLDILYAPENGNGGIIPMELRYGDAK</sequence>
<dbReference type="GO" id="GO:0016788">
    <property type="term" value="F:hydrolase activity, acting on ester bonds"/>
    <property type="evidence" value="ECO:0007669"/>
    <property type="project" value="TreeGrafter"/>
</dbReference>
<dbReference type="PANTHER" id="PTHR40841:SF2">
    <property type="entry name" value="SIDEROPHORE-DEGRADING ESTERASE (EUROFUNG)"/>
    <property type="match status" value="1"/>
</dbReference>
<name>A0A841J6T8_9SPHI</name>